<dbReference type="PANTHER" id="PTHR43196:SF2">
    <property type="entry name" value="PHOSPHOADENOSINE PHOSPHOSULFATE REDUCTASE"/>
    <property type="match status" value="1"/>
</dbReference>
<dbReference type="InterPro" id="IPR050128">
    <property type="entry name" value="Sulfate_adenylyltrnsfr_sub2"/>
</dbReference>
<dbReference type="Pfam" id="PF01507">
    <property type="entry name" value="PAPS_reduct"/>
    <property type="match status" value="1"/>
</dbReference>
<organism evidence="2">
    <name type="scientific">Fervidicoccus fontis</name>
    <dbReference type="NCBI Taxonomy" id="683846"/>
    <lineage>
        <taxon>Archaea</taxon>
        <taxon>Thermoproteota</taxon>
        <taxon>Thermoprotei</taxon>
        <taxon>Fervidicoccales</taxon>
        <taxon>Fervidicoccaceae</taxon>
        <taxon>Fervidicoccus</taxon>
    </lineage>
</organism>
<name>A0A7C1I7J7_9CREN</name>
<dbReference type="EMBL" id="DSDY01000111">
    <property type="protein sequence ID" value="HDS10669.1"/>
    <property type="molecule type" value="Genomic_DNA"/>
</dbReference>
<gene>
    <name evidence="2" type="ORF">ENO04_03505</name>
</gene>
<dbReference type="SUPFAM" id="SSF52402">
    <property type="entry name" value="Adenine nucleotide alpha hydrolases-like"/>
    <property type="match status" value="1"/>
</dbReference>
<evidence type="ECO:0000259" key="1">
    <source>
        <dbReference type="Pfam" id="PF01507"/>
    </source>
</evidence>
<protein>
    <submittedName>
        <fullName evidence="2">Phosphoadenosine phosphosulfate reductase</fullName>
    </submittedName>
</protein>
<proteinExistence type="predicted"/>
<dbReference type="InterPro" id="IPR002500">
    <property type="entry name" value="PAPS_reduct_dom"/>
</dbReference>
<dbReference type="GO" id="GO:0003824">
    <property type="term" value="F:catalytic activity"/>
    <property type="evidence" value="ECO:0007669"/>
    <property type="project" value="InterPro"/>
</dbReference>
<dbReference type="AlphaFoldDB" id="A0A7C1I7J7"/>
<feature type="domain" description="Phosphoadenosine phosphosulphate reductase" evidence="1">
    <location>
        <begin position="214"/>
        <end position="384"/>
    </location>
</feature>
<sequence length="423" mass="47665">MRWDLKENVPVVSPSGEGWVLRNDFWLMSSWEKMRVEEFIQKFFGVKASLGSRFLVAHKMPSWEPGIDYASEIYGEGAKLGLLIHRVDKDAWAVEGTGALASILEGIGAAVNEIRESEAVSRRLKGKKIKIDTGKCADYCLVKAGDYVGFAKKTADNSYKIKDLARKGFRLLGEPAPSSLLNNNIDVLGKMADEAKSFIRKVVEKYGQNNEVPVAYSGGADSTALLSLAVEALGRERVIAVYTDTGMEFPETIAYAESVAARLGVRLVVLKSNYDPISEIRRRGIMSVENRWCTRLLKLEALKKFYREGGYRVYLDGARAYESSLREKTPRLSENPYIKGVTRALPIRDWPRLLVQLYLMWRGIPPNPLYDEGLTRIGCMVCPAMMNYELRLSYARNRSFHEAVMNSAGLSPEEYLSMRWKGR</sequence>
<evidence type="ECO:0000313" key="2">
    <source>
        <dbReference type="EMBL" id="HDS10669.1"/>
    </source>
</evidence>
<dbReference type="PANTHER" id="PTHR43196">
    <property type="entry name" value="SULFATE ADENYLYLTRANSFERASE SUBUNIT 2"/>
    <property type="match status" value="1"/>
</dbReference>
<dbReference type="Gene3D" id="3.40.50.620">
    <property type="entry name" value="HUPs"/>
    <property type="match status" value="1"/>
</dbReference>
<dbReference type="InterPro" id="IPR014729">
    <property type="entry name" value="Rossmann-like_a/b/a_fold"/>
</dbReference>
<reference evidence="2" key="1">
    <citation type="journal article" date="2020" name="mSystems">
        <title>Genome- and Community-Level Interaction Insights into Carbon Utilization and Element Cycling Functions of Hydrothermarchaeota in Hydrothermal Sediment.</title>
        <authorList>
            <person name="Zhou Z."/>
            <person name="Liu Y."/>
            <person name="Xu W."/>
            <person name="Pan J."/>
            <person name="Luo Z.H."/>
            <person name="Li M."/>
        </authorList>
    </citation>
    <scope>NUCLEOTIDE SEQUENCE [LARGE SCALE GENOMIC DNA]</scope>
    <source>
        <strain evidence="2">SpSt-123</strain>
    </source>
</reference>
<comment type="caution">
    <text evidence="2">The sequence shown here is derived from an EMBL/GenBank/DDBJ whole genome shotgun (WGS) entry which is preliminary data.</text>
</comment>
<accession>A0A7C1I7J7</accession>